<keyword evidence="3" id="KW-0560">Oxidoreductase</keyword>
<evidence type="ECO:0000313" key="5">
    <source>
        <dbReference type="EMBL" id="RMY20164.1"/>
    </source>
</evidence>
<organism evidence="5 7">
    <name type="scientific">Hortaea werneckii</name>
    <name type="common">Black yeast</name>
    <name type="synonym">Cladosporium werneckii</name>
    <dbReference type="NCBI Taxonomy" id="91943"/>
    <lineage>
        <taxon>Eukaryota</taxon>
        <taxon>Fungi</taxon>
        <taxon>Dikarya</taxon>
        <taxon>Ascomycota</taxon>
        <taxon>Pezizomycotina</taxon>
        <taxon>Dothideomycetes</taxon>
        <taxon>Dothideomycetidae</taxon>
        <taxon>Mycosphaerellales</taxon>
        <taxon>Teratosphaeriaceae</taxon>
        <taxon>Hortaea</taxon>
    </lineage>
</organism>
<evidence type="ECO:0000313" key="7">
    <source>
        <dbReference type="Proteomes" id="UP000271337"/>
    </source>
</evidence>
<accession>A0A3M6ZXX1</accession>
<dbReference type="PRINTS" id="PR00081">
    <property type="entry name" value="GDHRDH"/>
</dbReference>
<dbReference type="PANTHER" id="PTHR24321">
    <property type="entry name" value="DEHYDROGENASES, SHORT CHAIN"/>
    <property type="match status" value="1"/>
</dbReference>
<evidence type="ECO:0000256" key="1">
    <source>
        <dbReference type="ARBA" id="ARBA00006484"/>
    </source>
</evidence>
<dbReference type="PANTHER" id="PTHR24321:SF8">
    <property type="entry name" value="ESTRADIOL 17-BETA-DEHYDROGENASE 8-RELATED"/>
    <property type="match status" value="1"/>
</dbReference>
<dbReference type="EMBL" id="QWIM01000449">
    <property type="protein sequence ID" value="RMY34500.1"/>
    <property type="molecule type" value="Genomic_DNA"/>
</dbReference>
<dbReference type="PRINTS" id="PR00080">
    <property type="entry name" value="SDRFAMILY"/>
</dbReference>
<comment type="caution">
    <text evidence="5">The sequence shown here is derived from an EMBL/GenBank/DDBJ whole genome shotgun (WGS) entry which is preliminary data.</text>
</comment>
<evidence type="ECO:0000256" key="3">
    <source>
        <dbReference type="ARBA" id="ARBA00023002"/>
    </source>
</evidence>
<dbReference type="PROSITE" id="PS00061">
    <property type="entry name" value="ADH_SHORT"/>
    <property type="match status" value="1"/>
</dbReference>
<evidence type="ECO:0000313" key="6">
    <source>
        <dbReference type="EMBL" id="RMY34500.1"/>
    </source>
</evidence>
<dbReference type="FunFam" id="3.40.50.720:FF:000084">
    <property type="entry name" value="Short-chain dehydrogenase reductase"/>
    <property type="match status" value="1"/>
</dbReference>
<dbReference type="CDD" id="cd05233">
    <property type="entry name" value="SDR_c"/>
    <property type="match status" value="1"/>
</dbReference>
<dbReference type="OrthoDB" id="1669814at2759"/>
<dbReference type="EMBL" id="QWIL01000339">
    <property type="protein sequence ID" value="RMY20164.1"/>
    <property type="molecule type" value="Genomic_DNA"/>
</dbReference>
<evidence type="ECO:0000313" key="8">
    <source>
        <dbReference type="Proteomes" id="UP000276864"/>
    </source>
</evidence>
<comment type="similarity">
    <text evidence="1">Belongs to the short-chain dehydrogenases/reductases (SDR) family.</text>
</comment>
<evidence type="ECO:0000256" key="2">
    <source>
        <dbReference type="ARBA" id="ARBA00022857"/>
    </source>
</evidence>
<dbReference type="InterPro" id="IPR036291">
    <property type="entry name" value="NAD(P)-bd_dom_sf"/>
</dbReference>
<protein>
    <submittedName>
        <fullName evidence="5">Uncharacterized protein</fullName>
    </submittedName>
</protein>
<name>A0A3M6ZXX1_HORWE</name>
<sequence length="274" mass="29976">MADSQQVATYPSLRDKTVLITGGAEGIGAAAAELFARQQSKVLILDIAKDSAQRLIERVESLSRENERNTGRPLPIPLFYYCDVSDIDQVSSVANRILQEHKLIHILINNASVAGASSHKSTMSVTPESWDFDFRVNLKHMFFFTQALVPAMKENGGGSIVNMGSISWRIPAVGLPAYTTTKAATMGLTRSHSKEFGPWNIRVNSVMLGSTATERQVKEILTPAYREQVWAAQSLKRDVRPEEVARVVMFLASDEASAVTGSSYVVDGGWCGDP</sequence>
<reference evidence="7 8" key="1">
    <citation type="journal article" date="2018" name="BMC Genomics">
        <title>Genomic evidence for intraspecific hybridization in a clonal and extremely halotolerant yeast.</title>
        <authorList>
            <person name="Gostincar C."/>
            <person name="Stajich J.E."/>
            <person name="Zupancic J."/>
            <person name="Zalar P."/>
            <person name="Gunde-Cimerman N."/>
        </authorList>
    </citation>
    <scope>NUCLEOTIDE SEQUENCE [LARGE SCALE GENOMIC DNA]</scope>
    <source>
        <strain evidence="6 8">EXF-6651</strain>
        <strain evidence="5 7">EXF-6669</strain>
    </source>
</reference>
<gene>
    <name evidence="6" type="ORF">D0866_05216</name>
    <name evidence="5" type="ORF">D0867_04194</name>
</gene>
<dbReference type="InterPro" id="IPR002347">
    <property type="entry name" value="SDR_fam"/>
</dbReference>
<keyword evidence="4" id="KW-0175">Coiled coil</keyword>
<feature type="coiled-coil region" evidence="4">
    <location>
        <begin position="45"/>
        <end position="72"/>
    </location>
</feature>
<dbReference type="Gene3D" id="3.40.50.720">
    <property type="entry name" value="NAD(P)-binding Rossmann-like Domain"/>
    <property type="match status" value="1"/>
</dbReference>
<dbReference type="VEuPathDB" id="FungiDB:BTJ68_12903"/>
<dbReference type="GO" id="GO:0016491">
    <property type="term" value="F:oxidoreductase activity"/>
    <property type="evidence" value="ECO:0007669"/>
    <property type="project" value="UniProtKB-KW"/>
</dbReference>
<dbReference type="AlphaFoldDB" id="A0A3M6ZXX1"/>
<keyword evidence="2" id="KW-0521">NADP</keyword>
<dbReference type="Proteomes" id="UP000271337">
    <property type="component" value="Unassembled WGS sequence"/>
</dbReference>
<dbReference type="Proteomes" id="UP000276864">
    <property type="component" value="Unassembled WGS sequence"/>
</dbReference>
<proteinExistence type="inferred from homology"/>
<dbReference type="InterPro" id="IPR020904">
    <property type="entry name" value="Sc_DH/Rdtase_CS"/>
</dbReference>
<dbReference type="Pfam" id="PF13561">
    <property type="entry name" value="adh_short_C2"/>
    <property type="match status" value="1"/>
</dbReference>
<dbReference type="SUPFAM" id="SSF51735">
    <property type="entry name" value="NAD(P)-binding Rossmann-fold domains"/>
    <property type="match status" value="1"/>
</dbReference>
<evidence type="ECO:0000256" key="4">
    <source>
        <dbReference type="SAM" id="Coils"/>
    </source>
</evidence>